<comment type="similarity">
    <text evidence="1">Belongs to the mTERF family.</text>
</comment>
<dbReference type="PANTHER" id="PTHR13068">
    <property type="entry name" value="CGI-12 PROTEIN-RELATED"/>
    <property type="match status" value="1"/>
</dbReference>
<evidence type="ECO:0000256" key="2">
    <source>
        <dbReference type="ARBA" id="ARBA00022472"/>
    </source>
</evidence>
<keyword evidence="5" id="KW-1185">Reference proteome</keyword>
<dbReference type="PANTHER" id="PTHR13068:SF36">
    <property type="entry name" value="TRANSCRIPTION TERMINATION FACTOR MTEF1, CHLOROPLASTIC"/>
    <property type="match status" value="1"/>
</dbReference>
<keyword evidence="3" id="KW-0809">Transit peptide</keyword>
<proteinExistence type="inferred from homology"/>
<evidence type="ECO:0000313" key="5">
    <source>
        <dbReference type="Proteomes" id="UP000015105"/>
    </source>
</evidence>
<dbReference type="Pfam" id="PF02536">
    <property type="entry name" value="mTERF"/>
    <property type="match status" value="1"/>
</dbReference>
<reference evidence="4" key="3">
    <citation type="journal article" date="2017" name="Nature">
        <title>Genome sequence of the progenitor of the wheat D genome Aegilops tauschii.</title>
        <authorList>
            <person name="Luo M.C."/>
            <person name="Gu Y.Q."/>
            <person name="Puiu D."/>
            <person name="Wang H."/>
            <person name="Twardziok S.O."/>
            <person name="Deal K.R."/>
            <person name="Huo N."/>
            <person name="Zhu T."/>
            <person name="Wang L."/>
            <person name="Wang Y."/>
            <person name="McGuire P.E."/>
            <person name="Liu S."/>
            <person name="Long H."/>
            <person name="Ramasamy R.K."/>
            <person name="Rodriguez J.C."/>
            <person name="Van S.L."/>
            <person name="Yuan L."/>
            <person name="Wang Z."/>
            <person name="Xia Z."/>
            <person name="Xiao L."/>
            <person name="Anderson O.D."/>
            <person name="Ouyang S."/>
            <person name="Liang Y."/>
            <person name="Zimin A.V."/>
            <person name="Pertea G."/>
            <person name="Qi P."/>
            <person name="Bennetzen J.L."/>
            <person name="Dai X."/>
            <person name="Dawson M.W."/>
            <person name="Muller H.G."/>
            <person name="Kugler K."/>
            <person name="Rivarola-Duarte L."/>
            <person name="Spannagl M."/>
            <person name="Mayer K.F.X."/>
            <person name="Lu F.H."/>
            <person name="Bevan M.W."/>
            <person name="Leroy P."/>
            <person name="Li P."/>
            <person name="You F.M."/>
            <person name="Sun Q."/>
            <person name="Liu Z."/>
            <person name="Lyons E."/>
            <person name="Wicker T."/>
            <person name="Salzberg S.L."/>
            <person name="Devos K.M."/>
            <person name="Dvorak J."/>
        </authorList>
    </citation>
    <scope>NUCLEOTIDE SEQUENCE [LARGE SCALE GENOMIC DNA]</scope>
    <source>
        <strain evidence="4">cv. AL8/78</strain>
    </source>
</reference>
<dbReference type="InterPro" id="IPR038538">
    <property type="entry name" value="MTERF_sf"/>
</dbReference>
<dbReference type="EnsemblPlants" id="AET6Gv20546800.2">
    <property type="protein sequence ID" value="AET6Gv20546800.2"/>
    <property type="gene ID" value="AET6Gv20546800"/>
</dbReference>
<reference evidence="4" key="4">
    <citation type="submission" date="2019-03" db="UniProtKB">
        <authorList>
            <consortium name="EnsemblPlants"/>
        </authorList>
    </citation>
    <scope>IDENTIFICATION</scope>
</reference>
<dbReference type="Gene3D" id="1.25.70.10">
    <property type="entry name" value="Transcription termination factor 3, mitochondrial"/>
    <property type="match status" value="1"/>
</dbReference>
<dbReference type="SMART" id="SM00733">
    <property type="entry name" value="Mterf"/>
    <property type="match status" value="3"/>
</dbReference>
<keyword evidence="2" id="KW-0804">Transcription</keyword>
<organism evidence="4 5">
    <name type="scientific">Aegilops tauschii subsp. strangulata</name>
    <name type="common">Goatgrass</name>
    <dbReference type="NCBI Taxonomy" id="200361"/>
    <lineage>
        <taxon>Eukaryota</taxon>
        <taxon>Viridiplantae</taxon>
        <taxon>Streptophyta</taxon>
        <taxon>Embryophyta</taxon>
        <taxon>Tracheophyta</taxon>
        <taxon>Spermatophyta</taxon>
        <taxon>Magnoliopsida</taxon>
        <taxon>Liliopsida</taxon>
        <taxon>Poales</taxon>
        <taxon>Poaceae</taxon>
        <taxon>BOP clade</taxon>
        <taxon>Pooideae</taxon>
        <taxon>Triticodae</taxon>
        <taxon>Triticeae</taxon>
        <taxon>Triticinae</taxon>
        <taxon>Aegilops</taxon>
    </lineage>
</organism>
<reference evidence="5" key="2">
    <citation type="journal article" date="2017" name="Nat. Plants">
        <title>The Aegilops tauschii genome reveals multiple impacts of transposons.</title>
        <authorList>
            <person name="Zhao G."/>
            <person name="Zou C."/>
            <person name="Li K."/>
            <person name="Wang K."/>
            <person name="Li T."/>
            <person name="Gao L."/>
            <person name="Zhang X."/>
            <person name="Wang H."/>
            <person name="Yang Z."/>
            <person name="Liu X."/>
            <person name="Jiang W."/>
            <person name="Mao L."/>
            <person name="Kong X."/>
            <person name="Jiao Y."/>
            <person name="Jia J."/>
        </authorList>
    </citation>
    <scope>NUCLEOTIDE SEQUENCE [LARGE SCALE GENOMIC DNA]</scope>
    <source>
        <strain evidence="5">cv. AL8/78</strain>
    </source>
</reference>
<evidence type="ECO:0000256" key="3">
    <source>
        <dbReference type="ARBA" id="ARBA00022946"/>
    </source>
</evidence>
<evidence type="ECO:0000256" key="1">
    <source>
        <dbReference type="ARBA" id="ARBA00007692"/>
    </source>
</evidence>
<reference evidence="4" key="5">
    <citation type="journal article" date="2021" name="G3 (Bethesda)">
        <title>Aegilops tauschii genome assembly Aet v5.0 features greater sequence contiguity and improved annotation.</title>
        <authorList>
            <person name="Wang L."/>
            <person name="Zhu T."/>
            <person name="Rodriguez J.C."/>
            <person name="Deal K.R."/>
            <person name="Dubcovsky J."/>
            <person name="McGuire P.E."/>
            <person name="Lux T."/>
            <person name="Spannagl M."/>
            <person name="Mayer K.F.X."/>
            <person name="Baldrich P."/>
            <person name="Meyers B.C."/>
            <person name="Huo N."/>
            <person name="Gu Y.Q."/>
            <person name="Zhou H."/>
            <person name="Devos K.M."/>
            <person name="Bennetzen J.L."/>
            <person name="Unver T."/>
            <person name="Budak H."/>
            <person name="Gulick P.J."/>
            <person name="Galiba G."/>
            <person name="Kalapos B."/>
            <person name="Nelson D.R."/>
            <person name="Li P."/>
            <person name="You F.M."/>
            <person name="Luo M.C."/>
            <person name="Dvorak J."/>
        </authorList>
    </citation>
    <scope>NUCLEOTIDE SEQUENCE [LARGE SCALE GENOMIC DNA]</scope>
    <source>
        <strain evidence="4">cv. AL8/78</strain>
    </source>
</reference>
<dbReference type="Gramene" id="AET6Gv20546800.2">
    <property type="protein sequence ID" value="AET6Gv20546800.2"/>
    <property type="gene ID" value="AET6Gv20546800"/>
</dbReference>
<sequence>SAVDNSPPRNPNSGPVMLAHTRLPPPAPHPAQILPARLAGGGGVEFRRKVHFLSAELHLDPFPLLALHPELRSAPLALLHASLRLLLSHGLSAGDASRVFSAFPSLLTSPPEESLRFLSAAAPLPPPLLRAAVVRSPRLLAASIPDTLRPALYFLRHRVSLRRRPLPLAAALLLAFSVDRTLLPKVLFLGKATGLPDPAICTIIRRAPAILSYGIETNLTPKLKFLADGMGMDPAAELTEFPHYFAFSLEGRIRPRHQALRLRGIDMSLKEMLTSSDDEFKERILDATLSGNMQKM</sequence>
<dbReference type="GO" id="GO:0003676">
    <property type="term" value="F:nucleic acid binding"/>
    <property type="evidence" value="ECO:0007669"/>
    <property type="project" value="InterPro"/>
</dbReference>
<accession>A0A453NYI0</accession>
<evidence type="ECO:0000313" key="4">
    <source>
        <dbReference type="EnsemblPlants" id="AET6Gv20546800.2"/>
    </source>
</evidence>
<keyword evidence="2" id="KW-0805">Transcription regulation</keyword>
<reference evidence="5" key="1">
    <citation type="journal article" date="2014" name="Science">
        <title>Ancient hybridizations among the ancestral genomes of bread wheat.</title>
        <authorList>
            <consortium name="International Wheat Genome Sequencing Consortium,"/>
            <person name="Marcussen T."/>
            <person name="Sandve S.R."/>
            <person name="Heier L."/>
            <person name="Spannagl M."/>
            <person name="Pfeifer M."/>
            <person name="Jakobsen K.S."/>
            <person name="Wulff B.B."/>
            <person name="Steuernagel B."/>
            <person name="Mayer K.F."/>
            <person name="Olsen O.A."/>
        </authorList>
    </citation>
    <scope>NUCLEOTIDE SEQUENCE [LARGE SCALE GENOMIC DNA]</scope>
    <source>
        <strain evidence="5">cv. AL8/78</strain>
    </source>
</reference>
<keyword evidence="2" id="KW-0806">Transcription termination</keyword>
<dbReference type="Proteomes" id="UP000015105">
    <property type="component" value="Chromosome 6D"/>
</dbReference>
<protein>
    <submittedName>
        <fullName evidence="4">Uncharacterized protein</fullName>
    </submittedName>
</protein>
<name>A0A453NYI0_AEGTS</name>
<dbReference type="InterPro" id="IPR003690">
    <property type="entry name" value="MTERF"/>
</dbReference>
<dbReference type="GO" id="GO:0006353">
    <property type="term" value="P:DNA-templated transcription termination"/>
    <property type="evidence" value="ECO:0007669"/>
    <property type="project" value="UniProtKB-KW"/>
</dbReference>
<dbReference type="AlphaFoldDB" id="A0A453NYI0"/>
<dbReference type="STRING" id="200361.A0A453NYI0"/>